<evidence type="ECO:0000256" key="1">
    <source>
        <dbReference type="ARBA" id="ARBA00006625"/>
    </source>
</evidence>
<dbReference type="AlphaFoldDB" id="A0A1J5MTK4"/>
<dbReference type="PANTHER" id="PTHR35527">
    <property type="entry name" value="CHOLOYLGLYCINE HYDROLASE"/>
    <property type="match status" value="1"/>
</dbReference>
<dbReference type="InterPro" id="IPR052193">
    <property type="entry name" value="Peptidase_C59"/>
</dbReference>
<dbReference type="GO" id="GO:0045302">
    <property type="term" value="F:choloylglycine hydrolase activity"/>
    <property type="evidence" value="ECO:0007669"/>
    <property type="project" value="UniProtKB-EC"/>
</dbReference>
<dbReference type="SUPFAM" id="SSF56235">
    <property type="entry name" value="N-terminal nucleophile aminohydrolases (Ntn hydrolases)"/>
    <property type="match status" value="1"/>
</dbReference>
<dbReference type="PANTHER" id="PTHR35527:SF2">
    <property type="entry name" value="HYDROLASE"/>
    <property type="match status" value="1"/>
</dbReference>
<gene>
    <name evidence="5" type="primary">cbh_2</name>
    <name evidence="5" type="ORF">BerOc1_01263</name>
</gene>
<name>A0A1J5MTK4_9BACT</name>
<feature type="signal peptide" evidence="3">
    <location>
        <begin position="1"/>
        <end position="21"/>
    </location>
</feature>
<dbReference type="InterPro" id="IPR029132">
    <property type="entry name" value="CBAH/NAAA_C"/>
</dbReference>
<sequence>MLYRMLIILFALLLVAAPAMACTDFVVKAGDGTIVGGRSMDFGIDDQAKVTVYPRGKQWSSEAPGKKQGMRWRQHNGFVAFSVLGLEASTDGMNEKGLAAKVLWLPSVGYQAVPKGSEAKALEVTLVPDWILGTFETVAEVKKALPGVFVWGKELAGLGGIPVLHLAVHDAQGNSMVAEWIDGKLNVYDNPLGVMTNEPPLPGHWANMRNYVNLSNRIHPALELNGVTFKGTGNGSGLFGLPGDCTPPSRFVRAAVLGNFAYQPKNAEEAVVFARHLLNQVDVMKGVSRDKTPQGEVADYTQWTAIEDLTNRVLYFADYGDQTLRAIDLKKLDFTRSDYAPIPVSMPSGNAVKDVTPR</sequence>
<dbReference type="CDD" id="cd00542">
    <property type="entry name" value="Ntn_PVA"/>
    <property type="match status" value="1"/>
</dbReference>
<dbReference type="InterPro" id="IPR029055">
    <property type="entry name" value="Ntn_hydrolases_N"/>
</dbReference>
<keyword evidence="2 5" id="KW-0378">Hydrolase</keyword>
<dbReference type="EMBL" id="LKAQ01000004">
    <property type="protein sequence ID" value="OIQ49338.1"/>
    <property type="molecule type" value="Genomic_DNA"/>
</dbReference>
<feature type="domain" description="Choloylglycine hydrolase/NAAA C-terminal" evidence="4">
    <location>
        <begin position="22"/>
        <end position="334"/>
    </location>
</feature>
<keyword evidence="6" id="KW-1185">Reference proteome</keyword>
<accession>A0A1J5MTK4</accession>
<reference evidence="5 6" key="1">
    <citation type="submission" date="2015-09" db="EMBL/GenBank/DDBJ databases">
        <title>Genome of Desulfovibrio dechloracetivorans BerOc1, a mercury methylating strain isolated from highly hydrocarbons and metals contaminated coastal sediments.</title>
        <authorList>
            <person name="Goni Urriza M."/>
            <person name="Gassie C."/>
            <person name="Bouchez O."/>
            <person name="Klopp C."/>
            <person name="Ranchou-Peyruse A."/>
            <person name="Remy G."/>
        </authorList>
    </citation>
    <scope>NUCLEOTIDE SEQUENCE [LARGE SCALE GENOMIC DNA]</scope>
    <source>
        <strain evidence="5 6">BerOc1</strain>
    </source>
</reference>
<evidence type="ECO:0000313" key="5">
    <source>
        <dbReference type="EMBL" id="OIQ49338.1"/>
    </source>
</evidence>
<evidence type="ECO:0000313" key="6">
    <source>
        <dbReference type="Proteomes" id="UP000181901"/>
    </source>
</evidence>
<dbReference type="Pfam" id="PF02275">
    <property type="entry name" value="CBAH"/>
    <property type="match status" value="1"/>
</dbReference>
<comment type="similarity">
    <text evidence="1">Belongs to the peptidase C59 family.</text>
</comment>
<evidence type="ECO:0000259" key="4">
    <source>
        <dbReference type="Pfam" id="PF02275"/>
    </source>
</evidence>
<feature type="chain" id="PRO_5013085881" evidence="3">
    <location>
        <begin position="22"/>
        <end position="358"/>
    </location>
</feature>
<dbReference type="EC" id="3.5.1.24" evidence="5"/>
<dbReference type="Gene3D" id="3.60.60.10">
    <property type="entry name" value="Penicillin V Acylase, Chain A"/>
    <property type="match status" value="1"/>
</dbReference>
<evidence type="ECO:0000256" key="3">
    <source>
        <dbReference type="SAM" id="SignalP"/>
    </source>
</evidence>
<proteinExistence type="inferred from homology"/>
<dbReference type="Proteomes" id="UP000181901">
    <property type="component" value="Unassembled WGS sequence"/>
</dbReference>
<protein>
    <submittedName>
        <fullName evidence="5">Choloylglycine hydrolase</fullName>
        <ecNumber evidence="5">3.5.1.24</ecNumber>
    </submittedName>
</protein>
<comment type="caution">
    <text evidence="5">The sequence shown here is derived from an EMBL/GenBank/DDBJ whole genome shotgun (WGS) entry which is preliminary data.</text>
</comment>
<organism evidence="5 6">
    <name type="scientific">Pseudodesulfovibrio hydrargyri</name>
    <dbReference type="NCBI Taxonomy" id="2125990"/>
    <lineage>
        <taxon>Bacteria</taxon>
        <taxon>Pseudomonadati</taxon>
        <taxon>Thermodesulfobacteriota</taxon>
        <taxon>Desulfovibrionia</taxon>
        <taxon>Desulfovibrionales</taxon>
        <taxon>Desulfovibrionaceae</taxon>
    </lineage>
</organism>
<keyword evidence="3" id="KW-0732">Signal</keyword>
<evidence type="ECO:0000256" key="2">
    <source>
        <dbReference type="ARBA" id="ARBA00022801"/>
    </source>
</evidence>